<feature type="region of interest" description="Disordered" evidence="1">
    <location>
        <begin position="1"/>
        <end position="33"/>
    </location>
</feature>
<dbReference type="AlphaFoldDB" id="A0A9P8BQ56"/>
<reference evidence="2" key="1">
    <citation type="submission" date="2021-06" db="EMBL/GenBank/DDBJ databases">
        <title>Genome Sequence of Mortierella hyaline Strain SCG-10, a Cold-Adapted, Nitrate-Reducing Fungus Isolated from Soil in Minnesota, USA.</title>
        <authorList>
            <person name="Aldossari N."/>
        </authorList>
    </citation>
    <scope>NUCLEOTIDE SEQUENCE</scope>
    <source>
        <strain evidence="2">SCG-10</strain>
    </source>
</reference>
<dbReference type="OrthoDB" id="2438625at2759"/>
<sequence length="151" mass="16082">MSSLSNINSSPAGTPANPNNPTPTTNANAAVVGGEQLFDARNVHANRFRIGGFEGGLPAGNFLSDTGSSENPAAASVAEGDVDGPTRTTKQPGQQGQEEEDEGELSDDEKVRRDRQRQWAAMVASGEIEPSKLNVRPGQRYTLPVEKPKFY</sequence>
<protein>
    <submittedName>
        <fullName evidence="2">Uncharacterized protein</fullName>
    </submittedName>
</protein>
<evidence type="ECO:0000313" key="3">
    <source>
        <dbReference type="Proteomes" id="UP000707451"/>
    </source>
</evidence>
<comment type="caution">
    <text evidence="2">The sequence shown here is derived from an EMBL/GenBank/DDBJ whole genome shotgun (WGS) entry which is preliminary data.</text>
</comment>
<name>A0A9P8BQ56_9FUNG</name>
<feature type="region of interest" description="Disordered" evidence="1">
    <location>
        <begin position="50"/>
        <end position="151"/>
    </location>
</feature>
<evidence type="ECO:0000313" key="2">
    <source>
        <dbReference type="EMBL" id="KAG9061602.1"/>
    </source>
</evidence>
<gene>
    <name evidence="2" type="ORF">KI688_007181</name>
</gene>
<dbReference type="EMBL" id="JAHRHY010000023">
    <property type="protein sequence ID" value="KAG9061602.1"/>
    <property type="molecule type" value="Genomic_DNA"/>
</dbReference>
<evidence type="ECO:0000256" key="1">
    <source>
        <dbReference type="SAM" id="MobiDB-lite"/>
    </source>
</evidence>
<feature type="compositionally biased region" description="Low complexity" evidence="1">
    <location>
        <begin position="11"/>
        <end position="30"/>
    </location>
</feature>
<organism evidence="2 3">
    <name type="scientific">Linnemannia hyalina</name>
    <dbReference type="NCBI Taxonomy" id="64524"/>
    <lineage>
        <taxon>Eukaryota</taxon>
        <taxon>Fungi</taxon>
        <taxon>Fungi incertae sedis</taxon>
        <taxon>Mucoromycota</taxon>
        <taxon>Mortierellomycotina</taxon>
        <taxon>Mortierellomycetes</taxon>
        <taxon>Mortierellales</taxon>
        <taxon>Mortierellaceae</taxon>
        <taxon>Linnemannia</taxon>
    </lineage>
</organism>
<proteinExistence type="predicted"/>
<dbReference type="Proteomes" id="UP000707451">
    <property type="component" value="Unassembled WGS sequence"/>
</dbReference>
<feature type="compositionally biased region" description="Acidic residues" evidence="1">
    <location>
        <begin position="97"/>
        <end position="107"/>
    </location>
</feature>
<feature type="compositionally biased region" description="Polar residues" evidence="1">
    <location>
        <begin position="1"/>
        <end position="10"/>
    </location>
</feature>
<accession>A0A9P8BQ56</accession>
<keyword evidence="3" id="KW-1185">Reference proteome</keyword>